<evidence type="ECO:0000256" key="4">
    <source>
        <dbReference type="ARBA" id="ARBA00023237"/>
    </source>
</evidence>
<evidence type="ECO:0000256" key="1">
    <source>
        <dbReference type="ARBA" id="ARBA00004442"/>
    </source>
</evidence>
<keyword evidence="9" id="KW-1185">Reference proteome</keyword>
<feature type="domain" description="Outer membrane protein beta-barrel" evidence="7">
    <location>
        <begin position="9"/>
        <end position="225"/>
    </location>
</feature>
<evidence type="ECO:0000313" key="8">
    <source>
        <dbReference type="EMBL" id="SFV26868.1"/>
    </source>
</evidence>
<protein>
    <submittedName>
        <fullName evidence="8">Outer membrane immunogenic protein</fullName>
    </submittedName>
</protein>
<keyword evidence="3" id="KW-0472">Membrane</keyword>
<dbReference type="GO" id="GO:0009279">
    <property type="term" value="C:cell outer membrane"/>
    <property type="evidence" value="ECO:0007669"/>
    <property type="project" value="UniProtKB-SubCell"/>
</dbReference>
<dbReference type="Pfam" id="PF13505">
    <property type="entry name" value="OMP_b-brl"/>
    <property type="match status" value="1"/>
</dbReference>
<proteinExistence type="inferred from homology"/>
<dbReference type="InterPro" id="IPR051692">
    <property type="entry name" value="OMP-like"/>
</dbReference>
<dbReference type="SUPFAM" id="SSF56925">
    <property type="entry name" value="OMPA-like"/>
    <property type="match status" value="1"/>
</dbReference>
<dbReference type="AlphaFoldDB" id="A0A1I7MWW8"/>
<sequence length="225" mass="23016">MTRTAIALSALLALTASAAAADLGWSGGAAATSPMFSPTSVTDWTGFYAGVNGGYSWGTTTNTPAIGTAENNSSGWLAGGQVGYNVDMGGLVIGAEADMQWTNLAYSEPLGALGSFESRLDWLGTARVRAGGTFGQVMPYVTLGAAFAGGKSQVENDGVSTFRSAGHFGWTAGVGIEAKATENISVKAEYLYVDLGEQAYAGLPGGARTIGQKANIIRAGVNYKF</sequence>
<dbReference type="Gene3D" id="2.40.160.20">
    <property type="match status" value="1"/>
</dbReference>
<feature type="chain" id="PRO_5011631045" evidence="6">
    <location>
        <begin position="21"/>
        <end position="225"/>
    </location>
</feature>
<accession>A0A1I7MWW8</accession>
<evidence type="ECO:0000256" key="5">
    <source>
        <dbReference type="ARBA" id="ARBA00038306"/>
    </source>
</evidence>
<dbReference type="PANTHER" id="PTHR34001:SF3">
    <property type="entry name" value="BLL7405 PROTEIN"/>
    <property type="match status" value="1"/>
</dbReference>
<evidence type="ECO:0000313" key="9">
    <source>
        <dbReference type="Proteomes" id="UP000199074"/>
    </source>
</evidence>
<gene>
    <name evidence="8" type="ORF">SAMN05216456_0138</name>
</gene>
<evidence type="ECO:0000256" key="3">
    <source>
        <dbReference type="ARBA" id="ARBA00023136"/>
    </source>
</evidence>
<reference evidence="8 9" key="1">
    <citation type="submission" date="2016-10" db="EMBL/GenBank/DDBJ databases">
        <authorList>
            <person name="de Groot N.N."/>
        </authorList>
    </citation>
    <scope>NUCLEOTIDE SEQUENCE [LARGE SCALE GENOMIC DNA]</scope>
    <source>
        <strain evidence="8 9">IPL20</strain>
    </source>
</reference>
<comment type="subcellular location">
    <subcellularLocation>
        <location evidence="1">Cell outer membrane</location>
    </subcellularLocation>
</comment>
<name>A0A1I7MWW8_9HYPH</name>
<feature type="signal peptide" evidence="6">
    <location>
        <begin position="1"/>
        <end position="20"/>
    </location>
</feature>
<dbReference type="RefSeq" id="WP_092419532.1">
    <property type="nucleotide sequence ID" value="NZ_FPCK01000001.1"/>
</dbReference>
<dbReference type="Proteomes" id="UP000199074">
    <property type="component" value="Unassembled WGS sequence"/>
</dbReference>
<organism evidence="8 9">
    <name type="scientific">Devosia crocina</name>
    <dbReference type="NCBI Taxonomy" id="429728"/>
    <lineage>
        <taxon>Bacteria</taxon>
        <taxon>Pseudomonadati</taxon>
        <taxon>Pseudomonadota</taxon>
        <taxon>Alphaproteobacteria</taxon>
        <taxon>Hyphomicrobiales</taxon>
        <taxon>Devosiaceae</taxon>
        <taxon>Devosia</taxon>
    </lineage>
</organism>
<evidence type="ECO:0000256" key="2">
    <source>
        <dbReference type="ARBA" id="ARBA00022729"/>
    </source>
</evidence>
<comment type="similarity">
    <text evidence="5">Belongs to the Omp25/RopB family.</text>
</comment>
<keyword evidence="4" id="KW-0998">Cell outer membrane</keyword>
<evidence type="ECO:0000256" key="6">
    <source>
        <dbReference type="SAM" id="SignalP"/>
    </source>
</evidence>
<dbReference type="STRING" id="429728.SAMN05216456_0138"/>
<keyword evidence="2 6" id="KW-0732">Signal</keyword>
<dbReference type="InterPro" id="IPR011250">
    <property type="entry name" value="OMP/PagP_B-barrel"/>
</dbReference>
<evidence type="ECO:0000259" key="7">
    <source>
        <dbReference type="Pfam" id="PF13505"/>
    </source>
</evidence>
<dbReference type="PANTHER" id="PTHR34001">
    <property type="entry name" value="BLL7405 PROTEIN"/>
    <property type="match status" value="1"/>
</dbReference>
<dbReference type="EMBL" id="FPCK01000001">
    <property type="protein sequence ID" value="SFV26868.1"/>
    <property type="molecule type" value="Genomic_DNA"/>
</dbReference>
<dbReference type="OrthoDB" id="9815357at2"/>
<dbReference type="InterPro" id="IPR027385">
    <property type="entry name" value="Beta-barrel_OMP"/>
</dbReference>